<sequence>MGVAKRNAQFMDNQKSWGSCSTASSCPNQYPTLSSAKRRRRSLGSWFRHF</sequence>
<evidence type="ECO:0000256" key="1">
    <source>
        <dbReference type="SAM" id="MobiDB-lite"/>
    </source>
</evidence>
<organism evidence="2 3">
    <name type="scientific">Rhodopirellula maiorica SM1</name>
    <dbReference type="NCBI Taxonomy" id="1265738"/>
    <lineage>
        <taxon>Bacteria</taxon>
        <taxon>Pseudomonadati</taxon>
        <taxon>Planctomycetota</taxon>
        <taxon>Planctomycetia</taxon>
        <taxon>Pirellulales</taxon>
        <taxon>Pirellulaceae</taxon>
        <taxon>Novipirellula</taxon>
    </lineage>
</organism>
<accession>M5RLF5</accession>
<proteinExistence type="predicted"/>
<evidence type="ECO:0000313" key="3">
    <source>
        <dbReference type="Proteomes" id="UP000011991"/>
    </source>
</evidence>
<name>M5RLF5_9BACT</name>
<protein>
    <submittedName>
        <fullName evidence="2">Uncharacterized protein</fullName>
    </submittedName>
</protein>
<keyword evidence="3" id="KW-1185">Reference proteome</keyword>
<evidence type="ECO:0000313" key="2">
    <source>
        <dbReference type="EMBL" id="EMI20163.1"/>
    </source>
</evidence>
<comment type="caution">
    <text evidence="2">The sequence shown here is derived from an EMBL/GenBank/DDBJ whole genome shotgun (WGS) entry which is preliminary data.</text>
</comment>
<reference evidence="2 3" key="1">
    <citation type="journal article" date="2013" name="Mar. Genomics">
        <title>Expression of sulfatases in Rhodopirellula baltica and the diversity of sulfatases in the genus Rhodopirellula.</title>
        <authorList>
            <person name="Wegner C.E."/>
            <person name="Richter-Heitmann T."/>
            <person name="Klindworth A."/>
            <person name="Klockow C."/>
            <person name="Richter M."/>
            <person name="Achstetter T."/>
            <person name="Glockner F.O."/>
            <person name="Harder J."/>
        </authorList>
    </citation>
    <scope>NUCLEOTIDE SEQUENCE [LARGE SCALE GENOMIC DNA]</scope>
    <source>
        <strain evidence="2 3">SM1</strain>
    </source>
</reference>
<gene>
    <name evidence="2" type="ORF">RMSM_02908</name>
</gene>
<feature type="compositionally biased region" description="Polar residues" evidence="1">
    <location>
        <begin position="10"/>
        <end position="34"/>
    </location>
</feature>
<feature type="region of interest" description="Disordered" evidence="1">
    <location>
        <begin position="1"/>
        <end position="34"/>
    </location>
</feature>
<dbReference type="EMBL" id="ANOG01000417">
    <property type="protein sequence ID" value="EMI20163.1"/>
    <property type="molecule type" value="Genomic_DNA"/>
</dbReference>
<dbReference type="Proteomes" id="UP000011991">
    <property type="component" value="Unassembled WGS sequence"/>
</dbReference>
<dbReference type="PROSITE" id="PS51257">
    <property type="entry name" value="PROKAR_LIPOPROTEIN"/>
    <property type="match status" value="1"/>
</dbReference>
<dbReference type="AlphaFoldDB" id="M5RLF5"/>